<dbReference type="Gene3D" id="3.30.450.180">
    <property type="match status" value="1"/>
</dbReference>
<dbReference type="Pfam" id="PF01381">
    <property type="entry name" value="HTH_3"/>
    <property type="match status" value="1"/>
</dbReference>
<dbReference type="Pfam" id="PF17765">
    <property type="entry name" value="MLTR_LBD"/>
    <property type="match status" value="1"/>
</dbReference>
<feature type="domain" description="HTH cro/C1-type" evidence="1">
    <location>
        <begin position="8"/>
        <end position="62"/>
    </location>
</feature>
<dbReference type="PANTHER" id="PTHR35010">
    <property type="entry name" value="BLL4672 PROTEIN-RELATED"/>
    <property type="match status" value="1"/>
</dbReference>
<keyword evidence="3" id="KW-1185">Reference proteome</keyword>
<dbReference type="AlphaFoldDB" id="A0A4Z0WAT3"/>
<dbReference type="InterPro" id="IPR010982">
    <property type="entry name" value="Lambda_DNA-bd_dom_sf"/>
</dbReference>
<evidence type="ECO:0000313" key="3">
    <source>
        <dbReference type="Proteomes" id="UP000297475"/>
    </source>
</evidence>
<dbReference type="GO" id="GO:0003677">
    <property type="term" value="F:DNA binding"/>
    <property type="evidence" value="ECO:0007669"/>
    <property type="project" value="InterPro"/>
</dbReference>
<dbReference type="InterPro" id="IPR041413">
    <property type="entry name" value="MLTR_LBD"/>
</dbReference>
<dbReference type="EMBL" id="SRMF01000004">
    <property type="protein sequence ID" value="TGG92841.1"/>
    <property type="molecule type" value="Genomic_DNA"/>
</dbReference>
<dbReference type="CDD" id="cd00093">
    <property type="entry name" value="HTH_XRE"/>
    <property type="match status" value="1"/>
</dbReference>
<dbReference type="Gene3D" id="1.10.260.40">
    <property type="entry name" value="lambda repressor-like DNA-binding domains"/>
    <property type="match status" value="1"/>
</dbReference>
<sequence>MGSAGHILSQFRRARRLSQLELSLQADVSARHISFIETGRTQPSRDVLLRLSAVMNLSHRDTNHLLTACGYAAVYSDIPLEETAMASVRQALTIMLEHHAPYPAVVLNQHWDLQMANRSMQQLISALLPAHQSDTQLNMMVVLFEPDGLRPFITNWPDVAALLLRRLKLQLQTQPSPKLAGLMNHLLSLDPPEHWQTPTPQSWEGPMLTANLNVHGQPLSIFSTLTSFGTALDAGLQELMIESYFPADDATKAFFEYLAKEVDN</sequence>
<dbReference type="RefSeq" id="WP_135483513.1">
    <property type="nucleotide sequence ID" value="NZ_SRMF01000004.1"/>
</dbReference>
<gene>
    <name evidence="2" type="ORF">E4656_11990</name>
</gene>
<dbReference type="OrthoDB" id="9785973at2"/>
<dbReference type="SMART" id="SM00530">
    <property type="entry name" value="HTH_XRE"/>
    <property type="match status" value="1"/>
</dbReference>
<comment type="caution">
    <text evidence="2">The sequence shown here is derived from an EMBL/GenBank/DDBJ whole genome shotgun (WGS) entry which is preliminary data.</text>
</comment>
<dbReference type="SUPFAM" id="SSF47413">
    <property type="entry name" value="lambda repressor-like DNA-binding domains"/>
    <property type="match status" value="1"/>
</dbReference>
<protein>
    <submittedName>
        <fullName evidence="2">XRE family transcriptional regulator</fullName>
    </submittedName>
</protein>
<evidence type="ECO:0000259" key="1">
    <source>
        <dbReference type="PROSITE" id="PS50943"/>
    </source>
</evidence>
<dbReference type="InterPro" id="IPR001387">
    <property type="entry name" value="Cro/C1-type_HTH"/>
</dbReference>
<evidence type="ECO:0000313" key="2">
    <source>
        <dbReference type="EMBL" id="TGG92841.1"/>
    </source>
</evidence>
<dbReference type="PROSITE" id="PS50943">
    <property type="entry name" value="HTH_CROC1"/>
    <property type="match status" value="1"/>
</dbReference>
<dbReference type="PANTHER" id="PTHR35010:SF4">
    <property type="entry name" value="BLL5781 PROTEIN"/>
    <property type="match status" value="1"/>
</dbReference>
<proteinExistence type="predicted"/>
<dbReference type="Proteomes" id="UP000297475">
    <property type="component" value="Unassembled WGS sequence"/>
</dbReference>
<accession>A0A4Z0WAT3</accession>
<name>A0A4Z0WAT3_9GAMM</name>
<organism evidence="2 3">
    <name type="scientific">Natronospirillum operosum</name>
    <dbReference type="NCBI Taxonomy" id="2759953"/>
    <lineage>
        <taxon>Bacteria</taxon>
        <taxon>Pseudomonadati</taxon>
        <taxon>Pseudomonadota</taxon>
        <taxon>Gammaproteobacteria</taxon>
        <taxon>Oceanospirillales</taxon>
        <taxon>Natronospirillaceae</taxon>
        <taxon>Natronospirillum</taxon>
    </lineage>
</organism>
<reference evidence="2 3" key="1">
    <citation type="submission" date="2019-04" db="EMBL/GenBank/DDBJ databases">
        <title>Natronospirillum operosus gen. nov., sp. nov., a haloalkaliphilic satellite isolated from decaying biomass of laboratory culture of cyanobacterium Geitlerinema sp. and proposal of Natronospirillaceae fam. nov. and Saccharospirillaceae fam. nov.</title>
        <authorList>
            <person name="Kevbrin V."/>
            <person name="Boltyanskaya Y."/>
            <person name="Koziaeva V."/>
            <person name="Grouzdev D.S."/>
            <person name="Park M."/>
            <person name="Cho J."/>
        </authorList>
    </citation>
    <scope>NUCLEOTIDE SEQUENCE [LARGE SCALE GENOMIC DNA]</scope>
    <source>
        <strain evidence="2 3">G-116</strain>
    </source>
</reference>